<dbReference type="Proteomes" id="UP000702209">
    <property type="component" value="Unassembled WGS sequence"/>
</dbReference>
<name>A0ABS0CMC8_9NOCA</name>
<dbReference type="EMBL" id="JADLQX010000006">
    <property type="protein sequence ID" value="MBF6297775.1"/>
    <property type="molecule type" value="Genomic_DNA"/>
</dbReference>
<dbReference type="RefSeq" id="WP_195129427.1">
    <property type="nucleotide sequence ID" value="NZ_JADLQX010000006.1"/>
</dbReference>
<protein>
    <submittedName>
        <fullName evidence="1">Uncharacterized protein</fullName>
    </submittedName>
</protein>
<organism evidence="1 2">
    <name type="scientific">Nocardia amamiensis</name>
    <dbReference type="NCBI Taxonomy" id="404578"/>
    <lineage>
        <taxon>Bacteria</taxon>
        <taxon>Bacillati</taxon>
        <taxon>Actinomycetota</taxon>
        <taxon>Actinomycetes</taxon>
        <taxon>Mycobacteriales</taxon>
        <taxon>Nocardiaceae</taxon>
        <taxon>Nocardia</taxon>
    </lineage>
</organism>
<comment type="caution">
    <text evidence="1">The sequence shown here is derived from an EMBL/GenBank/DDBJ whole genome shotgun (WGS) entry which is preliminary data.</text>
</comment>
<proteinExistence type="predicted"/>
<evidence type="ECO:0000313" key="1">
    <source>
        <dbReference type="EMBL" id="MBF6297775.1"/>
    </source>
</evidence>
<gene>
    <name evidence="1" type="ORF">IU459_09480</name>
</gene>
<reference evidence="1 2" key="1">
    <citation type="submission" date="2020-10" db="EMBL/GenBank/DDBJ databases">
        <title>Identification of Nocardia species via Next-generation sequencing and recognition of intraspecies genetic diversity.</title>
        <authorList>
            <person name="Li P."/>
            <person name="Li P."/>
            <person name="Lu B."/>
        </authorList>
    </citation>
    <scope>NUCLEOTIDE SEQUENCE [LARGE SCALE GENOMIC DNA]</scope>
    <source>
        <strain evidence="1 2">BJ06-0157</strain>
    </source>
</reference>
<keyword evidence="2" id="KW-1185">Reference proteome</keyword>
<evidence type="ECO:0000313" key="2">
    <source>
        <dbReference type="Proteomes" id="UP000702209"/>
    </source>
</evidence>
<accession>A0ABS0CMC8</accession>
<sequence length="69" mass="7603">MRAGLANPRQDSHDRLARLLEQKKRTDAASAAPDAIRLLVDLLFAEKDADLTEAGIVRTLYDSTARRGP</sequence>